<organism evidence="16 17">
    <name type="scientific">Aspergillus sclerotialis</name>
    <dbReference type="NCBI Taxonomy" id="2070753"/>
    <lineage>
        <taxon>Eukaryota</taxon>
        <taxon>Fungi</taxon>
        <taxon>Dikarya</taxon>
        <taxon>Ascomycota</taxon>
        <taxon>Pezizomycotina</taxon>
        <taxon>Eurotiomycetes</taxon>
        <taxon>Eurotiomycetidae</taxon>
        <taxon>Eurotiales</taxon>
        <taxon>Aspergillaceae</taxon>
        <taxon>Aspergillus</taxon>
        <taxon>Aspergillus subgen. Polypaecilum</taxon>
    </lineage>
</organism>
<proteinExistence type="inferred from homology"/>
<feature type="signal peptide" evidence="13">
    <location>
        <begin position="1"/>
        <end position="27"/>
    </location>
</feature>
<feature type="domain" description="LysM" evidence="14">
    <location>
        <begin position="363"/>
        <end position="412"/>
    </location>
</feature>
<dbReference type="GO" id="GO:0008061">
    <property type="term" value="F:chitin binding"/>
    <property type="evidence" value="ECO:0007669"/>
    <property type="project" value="UniProtKB-KW"/>
</dbReference>
<evidence type="ECO:0000256" key="12">
    <source>
        <dbReference type="SAM" id="MobiDB-lite"/>
    </source>
</evidence>
<sequence>MQWASLEATASAVLCALVAFGTPAATSESLSASLNRPSVFLSELSPCPAQCESYNPRDWTVYNSFHRLSFCDKPVLFNFAIHTPVNDPTKVLAFRSCTVGDNLNGLSKGVTPEEAGYDRESISESKATLQFAHQSHSASAGGLSHDSSENVLTALSQVQKYIEAGSDCSKNIILGYYKGAVAGVYSGHALGKRTASSVADQLVSKFKGGAQATTLAQLCGDERDASHTFGLAASADGNLDALQKALSSWSKGNCASKLDDTTSLPDISIWEVPLKNATSKSTASKSNNPQHRGLVARSADYCDTQTISQGDTCPKLAKACGISEDEFYKYNSKDICTNLQPESKVCCSAGSLKPQPYDNGTCYTYMTQTDDNCYDIGKAHSLSEDEIAKFNDGTTWGWNGCDNLGEGLNICLSSGDPPLPAPLANAVCGPQVPGTSFDGPINNASDLASLNPCPLNSCCNIWGQCGIDSTFCTEANGATDNPGTSKPGIDGCISNCGTDIVNNDEGPSDGYKRVGYYETYNWDRKCMHMPAASSNTLGYTHMHWAFGSIDEDMSIHVNDSHDQWDGFMQLKDTKKIVSFGGWGFSTEVSTYDILRKATNPDNRDKFVSNLVSFVKDKGIDGIDIDWEYPGAPDIPGIPPGLDSDAPNYLDTLKALRDALPDEYSLSIAAPASYWYLKAFPIGEMSDVVDYIVFMAYDLHGQFDAGNKYSQSGCENGNCLRSHVNETEVELALAMVTKAGASSNKIMVGESSYGRSFKMAEKDCTGPECFFTGTRMESDAKPGRCTGTGGILSNAEIDEIISKGGDSVDTWYDDETASDYMVYDELQWVAYMSYKTKQERRKKWEGLNFLGTIDWAVDLQDWDGSGSDGDGSGDDNGPSCVNVFDNMIWGWANPVIDAPVNCTNLIQASPLPTTVTRTAYTTLTLASDASLSTTVVSTVFPISEISYQPFTIAPTDVVSGSVLTYQPVPRITPDPMGFQVPSGWTITSTDGPIDGGASPGEPSGSPSSSALPSPSSTPATTTSDGAGLVYITWKPTVSYSLPSFITPKIPAPTKIPEDDNSPQPTPKPGVNDCKGDGCTKGEDCTDDDCTRGADCTGPGCTRGGDCKGKNCIRGGECSGPDCEEGGDCEGDSCVQGGGCSGAKCNSGGGCSGKNCSRGGGCVNTIFNNCNPGGCTGISCIDTNCVGPWCDNQVTISVPPPSPPPTPRPTCITNCPTISPNRGSNSQPCNIHKCPPDSMPTEKGCTSLTTANDCTEIISSTAVKTTPTTSYSTTTRTRCEKTVDCDVQDMTKTTTITTSETPDPTAKPEGIYDYINTYSRDNRLFTAIAYDYQQWESLYDVPASTTSSDSDEPTSTTTIPDTTITVTPTPTPSADCAWWDEGWGRQYEIYNIVGWVDDGGKALHDEVKGCGAMTGWDWREATDDSYAKVYFNMPYIMLNGCIQRAIKSAGGPDVKCGGQGWG</sequence>
<dbReference type="InterPro" id="IPR053214">
    <property type="entry name" value="LysM12-like"/>
</dbReference>
<dbReference type="Gene3D" id="3.10.50.10">
    <property type="match status" value="1"/>
</dbReference>
<dbReference type="InterPro" id="IPR036861">
    <property type="entry name" value="Endochitinase-like_sf"/>
</dbReference>
<keyword evidence="8" id="KW-0119">Carbohydrate metabolism</keyword>
<keyword evidence="13" id="KW-0732">Signal</keyword>
<dbReference type="EC" id="3.2.1.14" evidence="3"/>
<feature type="compositionally biased region" description="Low complexity" evidence="12">
    <location>
        <begin position="998"/>
        <end position="1023"/>
    </location>
</feature>
<keyword evidence="6" id="KW-0146">Chitin degradation</keyword>
<dbReference type="PROSITE" id="PS51910">
    <property type="entry name" value="GH18_2"/>
    <property type="match status" value="1"/>
</dbReference>
<dbReference type="PROSITE" id="PS01095">
    <property type="entry name" value="GH18_1"/>
    <property type="match status" value="1"/>
</dbReference>
<evidence type="ECO:0000313" key="16">
    <source>
        <dbReference type="EMBL" id="RJE21127.1"/>
    </source>
</evidence>
<evidence type="ECO:0000256" key="4">
    <source>
        <dbReference type="ARBA" id="ARBA00022669"/>
    </source>
</evidence>
<keyword evidence="10" id="KW-0624">Polysaccharide degradation</keyword>
<dbReference type="InterPro" id="IPR011583">
    <property type="entry name" value="Chitinase_II/V-like_cat"/>
</dbReference>
<dbReference type="PANTHER" id="PTHR47700">
    <property type="entry name" value="V CHITINASE, PUTATIVE (AFU_ORTHOLOGUE AFUA_6G13720)-RELATED"/>
    <property type="match status" value="1"/>
</dbReference>
<protein>
    <recommendedName>
        <fullName evidence="3">chitinase</fullName>
        <ecNumber evidence="3">3.2.1.14</ecNumber>
    </recommendedName>
</protein>
<evidence type="ECO:0000256" key="8">
    <source>
        <dbReference type="ARBA" id="ARBA00023277"/>
    </source>
</evidence>
<evidence type="ECO:0000256" key="9">
    <source>
        <dbReference type="ARBA" id="ARBA00023295"/>
    </source>
</evidence>
<keyword evidence="9 11" id="KW-0326">Glycosidase</keyword>
<dbReference type="PANTHER" id="PTHR47700:SF2">
    <property type="entry name" value="CHITINASE"/>
    <property type="match status" value="1"/>
</dbReference>
<dbReference type="GO" id="GO:0006032">
    <property type="term" value="P:chitin catabolic process"/>
    <property type="evidence" value="ECO:0007669"/>
    <property type="project" value="UniProtKB-KW"/>
</dbReference>
<feature type="chain" id="PRO_5017462238" description="chitinase" evidence="13">
    <location>
        <begin position="28"/>
        <end position="1460"/>
    </location>
</feature>
<evidence type="ECO:0000256" key="6">
    <source>
        <dbReference type="ARBA" id="ARBA00023024"/>
    </source>
</evidence>
<feature type="region of interest" description="Disordered" evidence="12">
    <location>
        <begin position="1340"/>
        <end position="1362"/>
    </location>
</feature>
<dbReference type="SUPFAM" id="SSF51445">
    <property type="entry name" value="(Trans)glycosidases"/>
    <property type="match status" value="1"/>
</dbReference>
<comment type="similarity">
    <text evidence="2">Belongs to the glycosyl hydrolase 18 family. Chitinase class V subfamily.</text>
</comment>
<comment type="catalytic activity">
    <reaction evidence="1">
        <text>Random endo-hydrolysis of N-acetyl-beta-D-glucosaminide (1-&gt;4)-beta-linkages in chitin and chitodextrins.</text>
        <dbReference type="EC" id="3.2.1.14"/>
    </reaction>
</comment>
<dbReference type="Pfam" id="PF00704">
    <property type="entry name" value="Glyco_hydro_18"/>
    <property type="match status" value="1"/>
</dbReference>
<name>A0A3A2ZI99_9EURO</name>
<dbReference type="InterPro" id="IPR001579">
    <property type="entry name" value="Glyco_hydro_18_chit_AS"/>
</dbReference>
<evidence type="ECO:0000256" key="3">
    <source>
        <dbReference type="ARBA" id="ARBA00012729"/>
    </source>
</evidence>
<dbReference type="PROSITE" id="PS51782">
    <property type="entry name" value="LYSM"/>
    <property type="match status" value="2"/>
</dbReference>
<dbReference type="SUPFAM" id="SSF57016">
    <property type="entry name" value="Plant lectins/antimicrobial peptides"/>
    <property type="match status" value="1"/>
</dbReference>
<gene>
    <name evidence="16" type="ORF">PHISCL_06532</name>
</gene>
<evidence type="ECO:0000259" key="15">
    <source>
        <dbReference type="PROSITE" id="PS51910"/>
    </source>
</evidence>
<dbReference type="InterPro" id="IPR036779">
    <property type="entry name" value="LysM_dom_sf"/>
</dbReference>
<feature type="domain" description="LysM" evidence="14">
    <location>
        <begin position="303"/>
        <end position="347"/>
    </location>
</feature>
<comment type="caution">
    <text evidence="16">The sequence shown here is derived from an EMBL/GenBank/DDBJ whole genome shotgun (WGS) entry which is preliminary data.</text>
</comment>
<evidence type="ECO:0000256" key="11">
    <source>
        <dbReference type="RuleBase" id="RU000489"/>
    </source>
</evidence>
<dbReference type="CDD" id="cd02878">
    <property type="entry name" value="GH18_zymocin_alpha"/>
    <property type="match status" value="1"/>
</dbReference>
<dbReference type="InterPro" id="IPR018392">
    <property type="entry name" value="LysM"/>
</dbReference>
<dbReference type="SUPFAM" id="SSF54556">
    <property type="entry name" value="Chitinase insertion domain"/>
    <property type="match status" value="1"/>
</dbReference>
<keyword evidence="4" id="KW-0147">Chitin-binding</keyword>
<keyword evidence="5 11" id="KW-0378">Hydrolase</keyword>
<keyword evidence="17" id="KW-1185">Reference proteome</keyword>
<reference evidence="17" key="1">
    <citation type="submission" date="2017-02" db="EMBL/GenBank/DDBJ databases">
        <authorList>
            <person name="Tafer H."/>
            <person name="Lopandic K."/>
        </authorList>
    </citation>
    <scope>NUCLEOTIDE SEQUENCE [LARGE SCALE GENOMIC DNA]</scope>
    <source>
        <strain evidence="17">CBS 366.77</strain>
    </source>
</reference>
<evidence type="ECO:0000313" key="17">
    <source>
        <dbReference type="Proteomes" id="UP000266188"/>
    </source>
</evidence>
<dbReference type="Pfam" id="PF01476">
    <property type="entry name" value="LysM"/>
    <property type="match status" value="1"/>
</dbReference>
<evidence type="ECO:0000256" key="2">
    <source>
        <dbReference type="ARBA" id="ARBA00008682"/>
    </source>
</evidence>
<feature type="region of interest" description="Disordered" evidence="12">
    <location>
        <begin position="973"/>
        <end position="1023"/>
    </location>
</feature>
<evidence type="ECO:0000256" key="13">
    <source>
        <dbReference type="SAM" id="SignalP"/>
    </source>
</evidence>
<feature type="domain" description="GH18" evidence="15">
    <location>
        <begin position="511"/>
        <end position="872"/>
    </location>
</feature>
<evidence type="ECO:0000256" key="10">
    <source>
        <dbReference type="ARBA" id="ARBA00023326"/>
    </source>
</evidence>
<dbReference type="GO" id="GO:0008843">
    <property type="term" value="F:endochitinase activity"/>
    <property type="evidence" value="ECO:0007669"/>
    <property type="project" value="UniProtKB-EC"/>
</dbReference>
<dbReference type="OrthoDB" id="73875at2759"/>
<accession>A0A3A2ZI99</accession>
<dbReference type="Gene3D" id="3.20.20.80">
    <property type="entry name" value="Glycosidases"/>
    <property type="match status" value="1"/>
</dbReference>
<dbReference type="InterPro" id="IPR029070">
    <property type="entry name" value="Chitinase_insertion_sf"/>
</dbReference>
<evidence type="ECO:0000256" key="1">
    <source>
        <dbReference type="ARBA" id="ARBA00000822"/>
    </source>
</evidence>
<dbReference type="EMBL" id="MVGC01000250">
    <property type="protein sequence ID" value="RJE21127.1"/>
    <property type="molecule type" value="Genomic_DNA"/>
</dbReference>
<dbReference type="InterPro" id="IPR001223">
    <property type="entry name" value="Glyco_hydro18_cat"/>
</dbReference>
<dbReference type="InterPro" id="IPR017853">
    <property type="entry name" value="GH"/>
</dbReference>
<evidence type="ECO:0000256" key="5">
    <source>
        <dbReference type="ARBA" id="ARBA00022801"/>
    </source>
</evidence>
<dbReference type="SMART" id="SM00636">
    <property type="entry name" value="Glyco_18"/>
    <property type="match status" value="1"/>
</dbReference>
<evidence type="ECO:0000256" key="7">
    <source>
        <dbReference type="ARBA" id="ARBA00023026"/>
    </source>
</evidence>
<dbReference type="Proteomes" id="UP000266188">
    <property type="component" value="Unassembled WGS sequence"/>
</dbReference>
<evidence type="ECO:0000259" key="14">
    <source>
        <dbReference type="PROSITE" id="PS51782"/>
    </source>
</evidence>
<dbReference type="Gene3D" id="3.10.350.10">
    <property type="entry name" value="LysM domain"/>
    <property type="match status" value="2"/>
</dbReference>
<keyword evidence="7" id="KW-0843">Virulence</keyword>
<dbReference type="STRING" id="2070753.A0A3A2ZI99"/>
<dbReference type="GO" id="GO:0000272">
    <property type="term" value="P:polysaccharide catabolic process"/>
    <property type="evidence" value="ECO:0007669"/>
    <property type="project" value="UniProtKB-KW"/>
</dbReference>